<sequence>MKRFIALLTMSLAPLWVGVASAQAPAHSTAQAPAAPVAGRAPLGVTVIQMEEVVVGWSTKRDLLGKTVVNDKNDKIGTIDDLIISPGKAGNTPAASYAIIGVGGFLGLGKRDVAIPAEQLKLQNKQLTLPGATKDALKAMPPFVYQKK</sequence>
<evidence type="ECO:0000259" key="2">
    <source>
        <dbReference type="Pfam" id="PF05239"/>
    </source>
</evidence>
<dbReference type="SUPFAM" id="SSF50346">
    <property type="entry name" value="PRC-barrel domain"/>
    <property type="match status" value="1"/>
</dbReference>
<dbReference type="InterPro" id="IPR011033">
    <property type="entry name" value="PRC_barrel-like_sf"/>
</dbReference>
<accession>A0ABV7PF45</accession>
<gene>
    <name evidence="3" type="ORF">ACFOPH_05985</name>
</gene>
<keyword evidence="4" id="KW-1185">Reference proteome</keyword>
<dbReference type="RefSeq" id="WP_312550287.1">
    <property type="nucleotide sequence ID" value="NZ_JBHRVV010000001.1"/>
</dbReference>
<feature type="signal peptide" evidence="1">
    <location>
        <begin position="1"/>
        <end position="22"/>
    </location>
</feature>
<evidence type="ECO:0000313" key="3">
    <source>
        <dbReference type="EMBL" id="MFC3457793.1"/>
    </source>
</evidence>
<feature type="domain" description="PRC-barrel" evidence="2">
    <location>
        <begin position="61"/>
        <end position="130"/>
    </location>
</feature>
<feature type="chain" id="PRO_5046752089" evidence="1">
    <location>
        <begin position="23"/>
        <end position="148"/>
    </location>
</feature>
<keyword evidence="1" id="KW-0732">Signal</keyword>
<comment type="caution">
    <text evidence="3">The sequence shown here is derived from an EMBL/GenBank/DDBJ whole genome shotgun (WGS) entry which is preliminary data.</text>
</comment>
<dbReference type="Proteomes" id="UP001595665">
    <property type="component" value="Unassembled WGS sequence"/>
</dbReference>
<organism evidence="3 4">
    <name type="scientific">Massilia haematophila</name>
    <dbReference type="NCBI Taxonomy" id="457923"/>
    <lineage>
        <taxon>Bacteria</taxon>
        <taxon>Pseudomonadati</taxon>
        <taxon>Pseudomonadota</taxon>
        <taxon>Betaproteobacteria</taxon>
        <taxon>Burkholderiales</taxon>
        <taxon>Oxalobacteraceae</taxon>
        <taxon>Telluria group</taxon>
        <taxon>Massilia</taxon>
    </lineage>
</organism>
<evidence type="ECO:0000256" key="1">
    <source>
        <dbReference type="SAM" id="SignalP"/>
    </source>
</evidence>
<evidence type="ECO:0000313" key="4">
    <source>
        <dbReference type="Proteomes" id="UP001595665"/>
    </source>
</evidence>
<dbReference type="InterPro" id="IPR027275">
    <property type="entry name" value="PRC-brl_dom"/>
</dbReference>
<dbReference type="EMBL" id="JBHRVV010000001">
    <property type="protein sequence ID" value="MFC3457793.1"/>
    <property type="molecule type" value="Genomic_DNA"/>
</dbReference>
<proteinExistence type="predicted"/>
<name>A0ABV7PF45_9BURK</name>
<dbReference type="Pfam" id="PF05239">
    <property type="entry name" value="PRC"/>
    <property type="match status" value="1"/>
</dbReference>
<reference evidence="4" key="1">
    <citation type="journal article" date="2019" name="Int. J. Syst. Evol. Microbiol.">
        <title>The Global Catalogue of Microorganisms (GCM) 10K type strain sequencing project: providing services to taxonomists for standard genome sequencing and annotation.</title>
        <authorList>
            <consortium name="The Broad Institute Genomics Platform"/>
            <consortium name="The Broad Institute Genome Sequencing Center for Infectious Disease"/>
            <person name="Wu L."/>
            <person name="Ma J."/>
        </authorList>
    </citation>
    <scope>NUCLEOTIDE SEQUENCE [LARGE SCALE GENOMIC DNA]</scope>
    <source>
        <strain evidence="4">CCM 7480</strain>
    </source>
</reference>
<dbReference type="PANTHER" id="PTHR36505">
    <property type="entry name" value="BLR1072 PROTEIN"/>
    <property type="match status" value="1"/>
</dbReference>
<protein>
    <submittedName>
        <fullName evidence="3">PRC-barrel domain-containing protein</fullName>
    </submittedName>
</protein>
<dbReference type="PANTHER" id="PTHR36505:SF1">
    <property type="entry name" value="BLR1072 PROTEIN"/>
    <property type="match status" value="1"/>
</dbReference>
<dbReference type="Gene3D" id="2.30.30.240">
    <property type="entry name" value="PRC-barrel domain"/>
    <property type="match status" value="1"/>
</dbReference>